<dbReference type="InterPro" id="IPR027443">
    <property type="entry name" value="IPNS-like_sf"/>
</dbReference>
<dbReference type="GO" id="GO:0044283">
    <property type="term" value="P:small molecule biosynthetic process"/>
    <property type="evidence" value="ECO:0007669"/>
    <property type="project" value="UniProtKB-ARBA"/>
</dbReference>
<evidence type="ECO:0000256" key="2">
    <source>
        <dbReference type="RuleBase" id="RU003682"/>
    </source>
</evidence>
<keyword evidence="2" id="KW-0560">Oxidoreductase</keyword>
<dbReference type="OrthoDB" id="288590at2759"/>
<dbReference type="PRINTS" id="PR00682">
    <property type="entry name" value="IPNSYNTHASE"/>
</dbReference>
<dbReference type="PROSITE" id="PS51471">
    <property type="entry name" value="FE2OG_OXY"/>
    <property type="match status" value="1"/>
</dbReference>
<dbReference type="KEGG" id="psco:LY89DRAFT_645874"/>
<comment type="similarity">
    <text evidence="1 2">Belongs to the iron/ascorbate-dependent oxidoreductase family.</text>
</comment>
<dbReference type="SUPFAM" id="SSF51197">
    <property type="entry name" value="Clavaminate synthase-like"/>
    <property type="match status" value="1"/>
</dbReference>
<protein>
    <submittedName>
        <fullName evidence="4">Putative iron/ascorbate oxidoreductase</fullName>
    </submittedName>
</protein>
<dbReference type="EMBL" id="KQ947415">
    <property type="protein sequence ID" value="KUJ16875.1"/>
    <property type="molecule type" value="Genomic_DNA"/>
</dbReference>
<evidence type="ECO:0000313" key="5">
    <source>
        <dbReference type="Proteomes" id="UP000070700"/>
    </source>
</evidence>
<dbReference type="AlphaFoldDB" id="A0A194X9L9"/>
<name>A0A194X9L9_MOLSC</name>
<dbReference type="GO" id="GO:0016491">
    <property type="term" value="F:oxidoreductase activity"/>
    <property type="evidence" value="ECO:0007669"/>
    <property type="project" value="UniProtKB-KW"/>
</dbReference>
<evidence type="ECO:0000256" key="1">
    <source>
        <dbReference type="ARBA" id="ARBA00008056"/>
    </source>
</evidence>
<keyword evidence="2" id="KW-0479">Metal-binding</keyword>
<dbReference type="InterPro" id="IPR050231">
    <property type="entry name" value="Iron_ascorbate_oxido_reductase"/>
</dbReference>
<reference evidence="4 5" key="1">
    <citation type="submission" date="2015-10" db="EMBL/GenBank/DDBJ databases">
        <title>Full genome of DAOMC 229536 Phialocephala scopiformis, a fungal endophyte of spruce producing the potent anti-insectan compound rugulosin.</title>
        <authorList>
            <consortium name="DOE Joint Genome Institute"/>
            <person name="Walker A.K."/>
            <person name="Frasz S.L."/>
            <person name="Seifert K.A."/>
            <person name="Miller J.D."/>
            <person name="Mondo S.J."/>
            <person name="Labutti K."/>
            <person name="Lipzen A."/>
            <person name="Dockter R."/>
            <person name="Kennedy M."/>
            <person name="Grigoriev I.V."/>
            <person name="Spatafora J.W."/>
        </authorList>
    </citation>
    <scope>NUCLEOTIDE SEQUENCE [LARGE SCALE GENOMIC DNA]</scope>
    <source>
        <strain evidence="4 5">CBS 120377</strain>
    </source>
</reference>
<accession>A0A194X9L9</accession>
<keyword evidence="5" id="KW-1185">Reference proteome</keyword>
<dbReference type="InterPro" id="IPR044861">
    <property type="entry name" value="IPNS-like_FE2OG_OXY"/>
</dbReference>
<dbReference type="GeneID" id="28821622"/>
<evidence type="ECO:0000259" key="3">
    <source>
        <dbReference type="PROSITE" id="PS51471"/>
    </source>
</evidence>
<dbReference type="Pfam" id="PF14226">
    <property type="entry name" value="DIOX_N"/>
    <property type="match status" value="1"/>
</dbReference>
<dbReference type="Gene3D" id="2.60.120.330">
    <property type="entry name" value="B-lactam Antibiotic, Isopenicillin N Synthase, Chain"/>
    <property type="match status" value="1"/>
</dbReference>
<gene>
    <name evidence="4" type="ORF">LY89DRAFT_645874</name>
</gene>
<evidence type="ECO:0000313" key="4">
    <source>
        <dbReference type="EMBL" id="KUJ16875.1"/>
    </source>
</evidence>
<dbReference type="InterPro" id="IPR026992">
    <property type="entry name" value="DIOX_N"/>
</dbReference>
<proteinExistence type="inferred from homology"/>
<dbReference type="Proteomes" id="UP000070700">
    <property type="component" value="Unassembled WGS sequence"/>
</dbReference>
<dbReference type="InParanoid" id="A0A194X9L9"/>
<dbReference type="RefSeq" id="XP_018071230.1">
    <property type="nucleotide sequence ID" value="XM_018211896.1"/>
</dbReference>
<sequence>MSTSFSSLPVVSLSALSSPSPDPGELTALSTRLDEAFSTTGFVYLKDLPLTFSHEDVFALCDEFFGANGLSMEEKMTLAKKTFIKTNKNTYRGYFPTQAGADNVKEGFELGTPSIKTTVLPLTSSKFDLTEPNVFHPSYADFQARCEMLHTELQSLAARLLSLLAISLGKPATFFDHYLFESLSTLRLLHYPPVPAERQQELICTPHTDSGILTLLHQDSTGGLEVQNTEGDWISAPYVPGSIVVNIGDLMAKVSGGRWVATFHRVRSARRESGEAKGRYSVPFFFEPGLKCLVKSVEGDEVVYGVHVLDKMKGWVEFQDVAEEVADIVGDGRMEVEAF</sequence>
<feature type="domain" description="Fe2OG dioxygenase" evidence="3">
    <location>
        <begin position="181"/>
        <end position="288"/>
    </location>
</feature>
<dbReference type="InterPro" id="IPR005123">
    <property type="entry name" value="Oxoglu/Fe-dep_dioxygenase_dom"/>
</dbReference>
<dbReference type="Pfam" id="PF03171">
    <property type="entry name" value="2OG-FeII_Oxy"/>
    <property type="match status" value="1"/>
</dbReference>
<organism evidence="4 5">
    <name type="scientific">Mollisia scopiformis</name>
    <name type="common">Conifer needle endophyte fungus</name>
    <name type="synonym">Phialocephala scopiformis</name>
    <dbReference type="NCBI Taxonomy" id="149040"/>
    <lineage>
        <taxon>Eukaryota</taxon>
        <taxon>Fungi</taxon>
        <taxon>Dikarya</taxon>
        <taxon>Ascomycota</taxon>
        <taxon>Pezizomycotina</taxon>
        <taxon>Leotiomycetes</taxon>
        <taxon>Helotiales</taxon>
        <taxon>Mollisiaceae</taxon>
        <taxon>Mollisia</taxon>
    </lineage>
</organism>
<dbReference type="GO" id="GO:0046872">
    <property type="term" value="F:metal ion binding"/>
    <property type="evidence" value="ECO:0007669"/>
    <property type="project" value="UniProtKB-KW"/>
</dbReference>
<dbReference type="PANTHER" id="PTHR47990">
    <property type="entry name" value="2-OXOGLUTARATE (2OG) AND FE(II)-DEPENDENT OXYGENASE SUPERFAMILY PROTEIN-RELATED"/>
    <property type="match status" value="1"/>
</dbReference>
<keyword evidence="2" id="KW-0408">Iron</keyword>